<feature type="transmembrane region" description="Helical" evidence="8">
    <location>
        <begin position="334"/>
        <end position="353"/>
    </location>
</feature>
<reference evidence="10 11" key="1">
    <citation type="submission" date="2018-06" db="EMBL/GenBank/DDBJ databases">
        <title>Phytoactinopolyspora halophila sp. nov., a novel halophilic actinomycete isolated from a saline soil in China.</title>
        <authorList>
            <person name="Tang S.-K."/>
        </authorList>
    </citation>
    <scope>NUCLEOTIDE SEQUENCE [LARGE SCALE GENOMIC DNA]</scope>
    <source>
        <strain evidence="10 11">YIM 96934</strain>
    </source>
</reference>
<evidence type="ECO:0000256" key="7">
    <source>
        <dbReference type="SAM" id="MobiDB-lite"/>
    </source>
</evidence>
<evidence type="ECO:0000256" key="8">
    <source>
        <dbReference type="SAM" id="Phobius"/>
    </source>
</evidence>
<evidence type="ECO:0000313" key="10">
    <source>
        <dbReference type="EMBL" id="RAW09479.1"/>
    </source>
</evidence>
<proteinExistence type="predicted"/>
<dbReference type="PANTHER" id="PTHR42718">
    <property type="entry name" value="MAJOR FACILITATOR SUPERFAMILY MULTIDRUG TRANSPORTER MFSC"/>
    <property type="match status" value="1"/>
</dbReference>
<keyword evidence="4 8" id="KW-0812">Transmembrane</keyword>
<evidence type="ECO:0000256" key="6">
    <source>
        <dbReference type="ARBA" id="ARBA00023136"/>
    </source>
</evidence>
<keyword evidence="6 8" id="KW-0472">Membrane</keyword>
<feature type="transmembrane region" description="Helical" evidence="8">
    <location>
        <begin position="168"/>
        <end position="187"/>
    </location>
</feature>
<dbReference type="PANTHER" id="PTHR42718:SF47">
    <property type="entry name" value="METHYL VIOLOGEN RESISTANCE PROTEIN SMVA"/>
    <property type="match status" value="1"/>
</dbReference>
<sequence>METSTAIKAGRREWMGLGLLALPTMVLGLDLTVLHLAVPALSAELQPSSTQLLWITDIYGFMIAGFLMTMGSLGDRLGRRRLLLIGATAFALASVIAAYSTSAEMLLVARALLGVTGATLMPSTLSLISNMFTDPKQRSFAIAAWMINFMIGGAVGPLAGGIMLERFWWGSVFLIAVPVMAALLLFGRILLPEYRTSTVARIDATSVALSLVSILAIMYGIKEFAKGGETYIALLTLAAGLVVGGFFIRRQRNLADPLIDLALFRRRAFSTALGTQLTGLLVMAGTQFLILQYMQLVLDVSALRAGVLVVPAMLLSIVTTLLAPAIARRVGHGAAISATLVLGAAGLLVITQASADSGLVVATVGFSILMFAINPAIALTYDLVIGSAPPERAGSASGIAETASELGLALGVAIGGSVATAVYRRLVTPGTLPDGLPPDASSAAQETLGGATEAAADVSGATGDELLALTRDAFTQGVHVASVVNAGLVIAAAALAAVLLRRKGAQPGAETAEPVEQPASDPASGQLPTPS</sequence>
<evidence type="ECO:0000256" key="5">
    <source>
        <dbReference type="ARBA" id="ARBA00022989"/>
    </source>
</evidence>
<evidence type="ECO:0000256" key="2">
    <source>
        <dbReference type="ARBA" id="ARBA00022448"/>
    </source>
</evidence>
<feature type="transmembrane region" description="Helical" evidence="8">
    <location>
        <begin position="82"/>
        <end position="101"/>
    </location>
</feature>
<feature type="transmembrane region" description="Helical" evidence="8">
    <location>
        <begin position="359"/>
        <end position="385"/>
    </location>
</feature>
<dbReference type="CDD" id="cd17321">
    <property type="entry name" value="MFS_MMR_MDR_like"/>
    <property type="match status" value="1"/>
</dbReference>
<feature type="domain" description="Major facilitator superfamily (MFS) profile" evidence="9">
    <location>
        <begin position="16"/>
        <end position="504"/>
    </location>
</feature>
<dbReference type="GO" id="GO:0022857">
    <property type="term" value="F:transmembrane transporter activity"/>
    <property type="evidence" value="ECO:0007669"/>
    <property type="project" value="InterPro"/>
</dbReference>
<dbReference type="InterPro" id="IPR011701">
    <property type="entry name" value="MFS"/>
</dbReference>
<keyword evidence="2" id="KW-0813">Transport</keyword>
<dbReference type="Gene3D" id="1.20.1720.10">
    <property type="entry name" value="Multidrug resistance protein D"/>
    <property type="match status" value="1"/>
</dbReference>
<dbReference type="SUPFAM" id="SSF103473">
    <property type="entry name" value="MFS general substrate transporter"/>
    <property type="match status" value="1"/>
</dbReference>
<dbReference type="Proteomes" id="UP000250462">
    <property type="component" value="Unassembled WGS sequence"/>
</dbReference>
<evidence type="ECO:0000259" key="9">
    <source>
        <dbReference type="PROSITE" id="PS50850"/>
    </source>
</evidence>
<feature type="transmembrane region" description="Helical" evidence="8">
    <location>
        <begin position="406"/>
        <end position="423"/>
    </location>
</feature>
<feature type="transmembrane region" description="Helical" evidence="8">
    <location>
        <begin position="52"/>
        <end position="70"/>
    </location>
</feature>
<evidence type="ECO:0000256" key="4">
    <source>
        <dbReference type="ARBA" id="ARBA00022692"/>
    </source>
</evidence>
<dbReference type="EMBL" id="QMIG01000042">
    <property type="protein sequence ID" value="RAW09479.1"/>
    <property type="molecule type" value="Genomic_DNA"/>
</dbReference>
<feature type="transmembrane region" description="Helical" evidence="8">
    <location>
        <begin position="269"/>
        <end position="290"/>
    </location>
</feature>
<feature type="transmembrane region" description="Helical" evidence="8">
    <location>
        <begin position="231"/>
        <end position="248"/>
    </location>
</feature>
<comment type="caution">
    <text evidence="10">The sequence shown here is derived from an EMBL/GenBank/DDBJ whole genome shotgun (WGS) entry which is preliminary data.</text>
</comment>
<name>A0A329QCK0_9ACTN</name>
<dbReference type="AlphaFoldDB" id="A0A329QCK0"/>
<dbReference type="InterPro" id="IPR020846">
    <property type="entry name" value="MFS_dom"/>
</dbReference>
<evidence type="ECO:0000256" key="3">
    <source>
        <dbReference type="ARBA" id="ARBA00022475"/>
    </source>
</evidence>
<evidence type="ECO:0000313" key="11">
    <source>
        <dbReference type="Proteomes" id="UP000250462"/>
    </source>
</evidence>
<feature type="transmembrane region" description="Helical" evidence="8">
    <location>
        <begin position="199"/>
        <end position="219"/>
    </location>
</feature>
<keyword evidence="5 8" id="KW-1133">Transmembrane helix</keyword>
<dbReference type="RefSeq" id="WP_112260331.1">
    <property type="nucleotide sequence ID" value="NZ_QMIG01000042.1"/>
</dbReference>
<keyword evidence="11" id="KW-1185">Reference proteome</keyword>
<feature type="transmembrane region" description="Helical" evidence="8">
    <location>
        <begin position="107"/>
        <end position="128"/>
    </location>
</feature>
<dbReference type="Gene3D" id="1.20.1250.20">
    <property type="entry name" value="MFS general substrate transporter like domains"/>
    <property type="match status" value="1"/>
</dbReference>
<gene>
    <name evidence="10" type="ORF">DPM12_21125</name>
</gene>
<accession>A0A329QCK0</accession>
<feature type="region of interest" description="Disordered" evidence="7">
    <location>
        <begin position="505"/>
        <end position="531"/>
    </location>
</feature>
<protein>
    <submittedName>
        <fullName evidence="10">MFS transporter</fullName>
    </submittedName>
</protein>
<feature type="transmembrane region" description="Helical" evidence="8">
    <location>
        <begin position="302"/>
        <end position="322"/>
    </location>
</feature>
<dbReference type="Pfam" id="PF07690">
    <property type="entry name" value="MFS_1"/>
    <property type="match status" value="1"/>
</dbReference>
<dbReference type="GO" id="GO:0005886">
    <property type="term" value="C:plasma membrane"/>
    <property type="evidence" value="ECO:0007669"/>
    <property type="project" value="UniProtKB-SubCell"/>
</dbReference>
<dbReference type="PROSITE" id="PS50850">
    <property type="entry name" value="MFS"/>
    <property type="match status" value="1"/>
</dbReference>
<organism evidence="10 11">
    <name type="scientific">Phytoactinopolyspora halophila</name>
    <dbReference type="NCBI Taxonomy" id="1981511"/>
    <lineage>
        <taxon>Bacteria</taxon>
        <taxon>Bacillati</taxon>
        <taxon>Actinomycetota</taxon>
        <taxon>Actinomycetes</taxon>
        <taxon>Jiangellales</taxon>
        <taxon>Jiangellaceae</taxon>
        <taxon>Phytoactinopolyspora</taxon>
    </lineage>
</organism>
<keyword evidence="3" id="KW-1003">Cell membrane</keyword>
<evidence type="ECO:0000256" key="1">
    <source>
        <dbReference type="ARBA" id="ARBA00004651"/>
    </source>
</evidence>
<comment type="subcellular location">
    <subcellularLocation>
        <location evidence="1">Cell membrane</location>
        <topology evidence="1">Multi-pass membrane protein</topology>
    </subcellularLocation>
</comment>
<dbReference type="InterPro" id="IPR036259">
    <property type="entry name" value="MFS_trans_sf"/>
</dbReference>
<dbReference type="OrthoDB" id="3218509at2"/>
<feature type="transmembrane region" description="Helical" evidence="8">
    <location>
        <begin position="140"/>
        <end position="162"/>
    </location>
</feature>
<feature type="transmembrane region" description="Helical" evidence="8">
    <location>
        <begin position="478"/>
        <end position="500"/>
    </location>
</feature>